<protein>
    <submittedName>
        <fullName evidence="1">Uncharacterized protein</fullName>
    </submittedName>
</protein>
<keyword evidence="2" id="KW-1185">Reference proteome</keyword>
<reference evidence="1 2" key="1">
    <citation type="submission" date="2024-04" db="EMBL/GenBank/DDBJ databases">
        <title>Tritrichomonas musculus Genome.</title>
        <authorList>
            <person name="Alves-Ferreira E."/>
            <person name="Grigg M."/>
            <person name="Lorenzi H."/>
            <person name="Galac M."/>
        </authorList>
    </citation>
    <scope>NUCLEOTIDE SEQUENCE [LARGE SCALE GENOMIC DNA]</scope>
    <source>
        <strain evidence="1 2">EAF2021</strain>
    </source>
</reference>
<name>A0ABR2JK54_9EUKA</name>
<feature type="non-terminal residue" evidence="1">
    <location>
        <position position="203"/>
    </location>
</feature>
<evidence type="ECO:0000313" key="2">
    <source>
        <dbReference type="Proteomes" id="UP001470230"/>
    </source>
</evidence>
<organism evidence="1 2">
    <name type="scientific">Tritrichomonas musculus</name>
    <dbReference type="NCBI Taxonomy" id="1915356"/>
    <lineage>
        <taxon>Eukaryota</taxon>
        <taxon>Metamonada</taxon>
        <taxon>Parabasalia</taxon>
        <taxon>Tritrichomonadida</taxon>
        <taxon>Tritrichomonadidae</taxon>
        <taxon>Tritrichomonas</taxon>
    </lineage>
</organism>
<proteinExistence type="predicted"/>
<comment type="caution">
    <text evidence="1">The sequence shown here is derived from an EMBL/GenBank/DDBJ whole genome shotgun (WGS) entry which is preliminary data.</text>
</comment>
<evidence type="ECO:0000313" key="1">
    <source>
        <dbReference type="EMBL" id="KAK8877923.1"/>
    </source>
</evidence>
<accession>A0ABR2JK54</accession>
<dbReference type="Proteomes" id="UP001470230">
    <property type="component" value="Unassembled WGS sequence"/>
</dbReference>
<dbReference type="EMBL" id="JAPFFF010000011">
    <property type="protein sequence ID" value="KAK8877923.1"/>
    <property type="molecule type" value="Genomic_DNA"/>
</dbReference>
<gene>
    <name evidence="1" type="ORF">M9Y10_004686</name>
</gene>
<sequence length="203" mass="23204">MMIEAAVLKDETTRCDLFDIEKYETLTFNDIDEAKDYEVLSEKSSMKMYYNLLDKIKAKQDSLAISTNKTDYETNKESTSIIPSLSLLNELLSNNDKYVVKNDDGSLTIYNSECNDTNPTNINFGKDETDKATLRYYNDNISKCCDLLVNDAIVMGIDKSNTKTKTYLFSELSINNDLFVKGNIYKTNANDKYLTESESDTKY</sequence>